<dbReference type="InterPro" id="IPR016166">
    <property type="entry name" value="FAD-bd_PCMH"/>
</dbReference>
<feature type="compositionally biased region" description="Polar residues" evidence="3">
    <location>
        <begin position="51"/>
        <end position="63"/>
    </location>
</feature>
<dbReference type="InterPro" id="IPR016167">
    <property type="entry name" value="FAD-bd_PCMH_sub1"/>
</dbReference>
<dbReference type="InterPro" id="IPR008259">
    <property type="entry name" value="FMN_hydac_DH_AS"/>
</dbReference>
<dbReference type="PROSITE" id="PS51387">
    <property type="entry name" value="FAD_PCMH"/>
    <property type="match status" value="1"/>
</dbReference>
<comment type="cofactor">
    <cofactor evidence="1">
        <name>FMN</name>
        <dbReference type="ChEBI" id="CHEBI:58210"/>
    </cofactor>
</comment>
<evidence type="ECO:0000256" key="2">
    <source>
        <dbReference type="ARBA" id="ARBA00023002"/>
    </source>
</evidence>
<keyword evidence="2" id="KW-0560">Oxidoreductase</keyword>
<dbReference type="Gene3D" id="3.30.43.10">
    <property type="entry name" value="Uridine Diphospho-n-acetylenolpyruvylglucosamine Reductase, domain 2"/>
    <property type="match status" value="1"/>
</dbReference>
<evidence type="ECO:0000313" key="6">
    <source>
        <dbReference type="EMBL" id="ELA26634.1"/>
    </source>
</evidence>
<feature type="domain" description="FAD-binding PCMH-type" evidence="5">
    <location>
        <begin position="449"/>
        <end position="620"/>
    </location>
</feature>
<reference evidence="6" key="1">
    <citation type="submission" date="2012-08" db="EMBL/GenBank/DDBJ databases">
        <title>Genome analysis of Colletotrichum orbiculare and Colletotrichum fructicola.</title>
        <authorList>
            <person name="Gan P.H.P."/>
            <person name="Ikeda K."/>
            <person name="Irieda H."/>
            <person name="Narusaka M."/>
            <person name="O'Connell R.J."/>
            <person name="Narusaka Y."/>
            <person name="Takano Y."/>
            <person name="Kubo Y."/>
            <person name="Shirasu K."/>
        </authorList>
    </citation>
    <scope>NUCLEOTIDE SEQUENCE</scope>
    <source>
        <strain evidence="6">Nara gc5</strain>
    </source>
</reference>
<dbReference type="GO" id="GO:0016491">
    <property type="term" value="F:oxidoreductase activity"/>
    <property type="evidence" value="ECO:0007669"/>
    <property type="project" value="UniProtKB-KW"/>
</dbReference>
<accession>L2FJP2</accession>
<feature type="compositionally biased region" description="Basic and acidic residues" evidence="3">
    <location>
        <begin position="21"/>
        <end position="35"/>
    </location>
</feature>
<evidence type="ECO:0000259" key="5">
    <source>
        <dbReference type="PROSITE" id="PS51387"/>
    </source>
</evidence>
<feature type="region of interest" description="Disordered" evidence="3">
    <location>
        <begin position="21"/>
        <end position="63"/>
    </location>
</feature>
<proteinExistence type="predicted"/>
<dbReference type="STRING" id="1213859.L2FJP2"/>
<dbReference type="Gene3D" id="3.30.465.10">
    <property type="match status" value="1"/>
</dbReference>
<dbReference type="InterPro" id="IPR013785">
    <property type="entry name" value="Aldolase_TIM"/>
</dbReference>
<organism evidence="6">
    <name type="scientific">Colletotrichum fructicola (strain Nara gc5)</name>
    <name type="common">Anthracnose fungus</name>
    <name type="synonym">Colletotrichum gloeosporioides (strain Nara gc5)</name>
    <dbReference type="NCBI Taxonomy" id="1213859"/>
    <lineage>
        <taxon>Eukaryota</taxon>
        <taxon>Fungi</taxon>
        <taxon>Dikarya</taxon>
        <taxon>Ascomycota</taxon>
        <taxon>Pezizomycotina</taxon>
        <taxon>Sordariomycetes</taxon>
        <taxon>Hypocreomycetidae</taxon>
        <taxon>Glomerellales</taxon>
        <taxon>Glomerellaceae</taxon>
        <taxon>Colletotrichum</taxon>
        <taxon>Colletotrichum gloeosporioides species complex</taxon>
    </lineage>
</organism>
<dbReference type="Pfam" id="PF01565">
    <property type="entry name" value="FAD_binding_4"/>
    <property type="match status" value="1"/>
</dbReference>
<evidence type="ECO:0000256" key="3">
    <source>
        <dbReference type="SAM" id="MobiDB-lite"/>
    </source>
</evidence>
<dbReference type="PROSITE" id="PS51349">
    <property type="entry name" value="FMN_HYDROXY_ACID_DH_2"/>
    <property type="match status" value="1"/>
</dbReference>
<dbReference type="Gene3D" id="3.20.20.70">
    <property type="entry name" value="Aldolase class I"/>
    <property type="match status" value="1"/>
</dbReference>
<dbReference type="EMBL" id="KB021033">
    <property type="protein sequence ID" value="ELA26634.1"/>
    <property type="molecule type" value="Genomic_DNA"/>
</dbReference>
<dbReference type="PANTHER" id="PTHR10578">
    <property type="entry name" value="S -2-HYDROXY-ACID OXIDASE-RELATED"/>
    <property type="match status" value="1"/>
</dbReference>
<dbReference type="GO" id="GO:0071949">
    <property type="term" value="F:FAD binding"/>
    <property type="evidence" value="ECO:0007669"/>
    <property type="project" value="InterPro"/>
</dbReference>
<dbReference type="SUPFAM" id="SSF51395">
    <property type="entry name" value="FMN-linked oxidoreductases"/>
    <property type="match status" value="1"/>
</dbReference>
<dbReference type="PROSITE" id="PS00557">
    <property type="entry name" value="FMN_HYDROXY_ACID_DH_1"/>
    <property type="match status" value="1"/>
</dbReference>
<dbReference type="AlphaFoldDB" id="L2FJP2"/>
<dbReference type="InterPro" id="IPR006094">
    <property type="entry name" value="Oxid_FAD_bind_N"/>
</dbReference>
<dbReference type="InterPro" id="IPR036318">
    <property type="entry name" value="FAD-bd_PCMH-like_sf"/>
</dbReference>
<dbReference type="InterPro" id="IPR000262">
    <property type="entry name" value="FMN-dep_DH"/>
</dbReference>
<gene>
    <name evidence="6" type="ORF">CGGC5_12422</name>
</gene>
<dbReference type="SUPFAM" id="SSF56176">
    <property type="entry name" value="FAD-binding/transporter-associated domain-like"/>
    <property type="match status" value="1"/>
</dbReference>
<feature type="domain" description="FMN hydroxy acid dehydrogenase" evidence="4">
    <location>
        <begin position="67"/>
        <end position="435"/>
    </location>
</feature>
<dbReference type="HOGENOM" id="CLU_325967_0_0_1"/>
<evidence type="ECO:0000259" key="4">
    <source>
        <dbReference type="PROSITE" id="PS51349"/>
    </source>
</evidence>
<dbReference type="Pfam" id="PF01070">
    <property type="entry name" value="FMN_dh"/>
    <property type="match status" value="1"/>
</dbReference>
<dbReference type="InterPro" id="IPR016169">
    <property type="entry name" value="FAD-bd_PCMH_sub2"/>
</dbReference>
<sequence>MLKERLRRIYQEVNYVLHSLADEKQQTNPSPDKRLGPVIQSPTAEKKKSQYPDQSQGQATEGSSTVLPLSACQSLSDIAQAAALTLTPKAKAYYTSGAESHTSLLRNQSDWSLVSFRPRVLRNVSKVSMNCRIMGLQSSLPIFIAPAAAARLGHVDGEKCLTRGAARMGVPQCVSTYSSVAPKDLTECFQAETAGRGGGMVFQLYVPKVKKDAEGLILKAKELGFDALAVTVDAPVIGKRDVDDRFKALLDYEAGVVAQDSVTHPPFPGEEAETLRGHHCSSFEWNDIPWIRGLWGDQPIILKGIQTWEDALEATKYGVDGIYLSNHGGRQLDHAPSSVRVLRDIRSHCPEVFKSFDIYVDGGVMRGTDVAKALCLGARAVGIGRGFMYALSAYGTEGVLKAISILSDEIQTTMRLLGGDALESAGLKVLRQGTAAYKARDESYFSVSAQLSPGFIVQPLSAAEVSLTVTKLKSMGCNWAIRGGGHATWAGASNIADGVTIDMGLIKEVQYSPDLKIASIGAGALWRDVYSSLEPYGVTAPGGRTSTVGVAGFLTGGGNNFFSAEVGLGCDNVVNFEVVLASGKIVNANRETNSDLHKALKGGSSNFGIVTRIDMQTVDVVEIWGGQIVYPLSTTEQHIAAYVKWVDNIPNYTKGSAVTFWAYSPSAGTVVSTAVHDTANTEWAPAYDDFRNIQPQTMNTLRHDSHLNMTVELEEPTGYRQVWLTLTGKNDARFIRRAVEAQSKFIENWKNTQDPDFLNYITFQAMPALLFRHSVEKGGNVIGMDREKCNAILFQMQHMVRSADAEKEARGQLVALRKELKDYSVAEGIDVEWEYLGYADSNQDPLSTYGPENIKLLKEVAAKYDPEQVFQKRVPGGFKISKVA</sequence>
<dbReference type="PANTHER" id="PTHR10578:SF104">
    <property type="entry name" value="CYTOCHROME B2, MITOCHONDRIAL-RELATED"/>
    <property type="match status" value="1"/>
</dbReference>
<name>L2FJP2_COLFN</name>
<protein>
    <submittedName>
        <fullName evidence="6">FAD binding domain-containing protein</fullName>
    </submittedName>
</protein>
<dbReference type="InterPro" id="IPR037396">
    <property type="entry name" value="FMN_HAD"/>
</dbReference>
<dbReference type="Gene3D" id="3.40.462.20">
    <property type="match status" value="1"/>
</dbReference>
<evidence type="ECO:0000256" key="1">
    <source>
        <dbReference type="ARBA" id="ARBA00001917"/>
    </source>
</evidence>